<name>A0A5B7H385_PORTR</name>
<evidence type="ECO:0000313" key="2">
    <source>
        <dbReference type="Proteomes" id="UP000324222"/>
    </source>
</evidence>
<dbReference type="AlphaFoldDB" id="A0A5B7H385"/>
<organism evidence="1 2">
    <name type="scientific">Portunus trituberculatus</name>
    <name type="common">Swimming crab</name>
    <name type="synonym">Neptunus trituberculatus</name>
    <dbReference type="NCBI Taxonomy" id="210409"/>
    <lineage>
        <taxon>Eukaryota</taxon>
        <taxon>Metazoa</taxon>
        <taxon>Ecdysozoa</taxon>
        <taxon>Arthropoda</taxon>
        <taxon>Crustacea</taxon>
        <taxon>Multicrustacea</taxon>
        <taxon>Malacostraca</taxon>
        <taxon>Eumalacostraca</taxon>
        <taxon>Eucarida</taxon>
        <taxon>Decapoda</taxon>
        <taxon>Pleocyemata</taxon>
        <taxon>Brachyura</taxon>
        <taxon>Eubrachyura</taxon>
        <taxon>Portunoidea</taxon>
        <taxon>Portunidae</taxon>
        <taxon>Portuninae</taxon>
        <taxon>Portunus</taxon>
    </lineage>
</organism>
<dbReference type="EMBL" id="VSRR010021954">
    <property type="protein sequence ID" value="MPC64346.1"/>
    <property type="molecule type" value="Genomic_DNA"/>
</dbReference>
<gene>
    <name evidence="1" type="ORF">E2C01_058460</name>
</gene>
<sequence length="89" mass="10237">MKCRTKELSVAQDVWHFFVWPANQHKGSVCIEVTVHMAFTLHCRCEEQVLRGVMAGSRVLRPCMVRSQSTVPRPVLSRNLALRTTRVKM</sequence>
<accession>A0A5B7H385</accession>
<comment type="caution">
    <text evidence="1">The sequence shown here is derived from an EMBL/GenBank/DDBJ whole genome shotgun (WGS) entry which is preliminary data.</text>
</comment>
<dbReference type="Proteomes" id="UP000324222">
    <property type="component" value="Unassembled WGS sequence"/>
</dbReference>
<protein>
    <submittedName>
        <fullName evidence="1">Uncharacterized protein</fullName>
    </submittedName>
</protein>
<proteinExistence type="predicted"/>
<keyword evidence="2" id="KW-1185">Reference proteome</keyword>
<evidence type="ECO:0000313" key="1">
    <source>
        <dbReference type="EMBL" id="MPC64346.1"/>
    </source>
</evidence>
<reference evidence="1 2" key="1">
    <citation type="submission" date="2019-05" db="EMBL/GenBank/DDBJ databases">
        <title>Another draft genome of Portunus trituberculatus and its Hox gene families provides insights of decapod evolution.</title>
        <authorList>
            <person name="Jeong J.-H."/>
            <person name="Song I."/>
            <person name="Kim S."/>
            <person name="Choi T."/>
            <person name="Kim D."/>
            <person name="Ryu S."/>
            <person name="Kim W."/>
        </authorList>
    </citation>
    <scope>NUCLEOTIDE SEQUENCE [LARGE SCALE GENOMIC DNA]</scope>
    <source>
        <tissue evidence="1">Muscle</tissue>
    </source>
</reference>